<dbReference type="Proteomes" id="UP000092932">
    <property type="component" value="Chromosome"/>
</dbReference>
<evidence type="ECO:0000313" key="3">
    <source>
        <dbReference type="Proteomes" id="UP000092932"/>
    </source>
</evidence>
<dbReference type="SUPFAM" id="SSF51126">
    <property type="entry name" value="Pectin lyase-like"/>
    <property type="match status" value="1"/>
</dbReference>
<keyword evidence="2" id="KW-0378">Hydrolase</keyword>
<dbReference type="InterPro" id="IPR011050">
    <property type="entry name" value="Pectin_lyase_fold/virulence"/>
</dbReference>
<keyword evidence="3" id="KW-1185">Reference proteome</keyword>
<protein>
    <submittedName>
        <fullName evidence="2">Dextranase</fullName>
        <ecNumber evidence="2">3.2.1.11</ecNumber>
    </submittedName>
</protein>
<dbReference type="Gene3D" id="2.160.20.10">
    <property type="entry name" value="Single-stranded right-handed beta-helix, Pectin lyase-like"/>
    <property type="match status" value="1"/>
</dbReference>
<keyword evidence="1" id="KW-0732">Signal</keyword>
<dbReference type="KEGG" id="ado:A6F68_00820"/>
<reference evidence="2 3" key="1">
    <citation type="submission" date="2016-07" db="EMBL/GenBank/DDBJ databases">
        <title>Complete genome sequence of Altererythrobacter dongtanensis KCTC 22672, a type strain with esterase isolated from tidal flat.</title>
        <authorList>
            <person name="Cheng H."/>
            <person name="Wu Y.-H."/>
            <person name="Zhou P."/>
            <person name="Huo Y.-Y."/>
            <person name="Wang C.-S."/>
            <person name="Xu X.-W."/>
        </authorList>
    </citation>
    <scope>NUCLEOTIDE SEQUENCE [LARGE SCALE GENOMIC DNA]</scope>
    <source>
        <strain evidence="2 3">KCTC 22672</strain>
    </source>
</reference>
<feature type="signal peptide" evidence="1">
    <location>
        <begin position="1"/>
        <end position="17"/>
    </location>
</feature>
<keyword evidence="2" id="KW-0326">Glycosidase</keyword>
<evidence type="ECO:0000313" key="2">
    <source>
        <dbReference type="EMBL" id="ANY19346.1"/>
    </source>
</evidence>
<gene>
    <name evidence="2" type="ORF">A6F68_00820</name>
</gene>
<dbReference type="GO" id="GO:0033904">
    <property type="term" value="F:dextranase activity"/>
    <property type="evidence" value="ECO:0007669"/>
    <property type="project" value="UniProtKB-EC"/>
</dbReference>
<sequence length="320" mass="34283">MSFLGALLLLAQGVSGAAVDADLSHGSVGTSARFSHDTTIGSRFEPPDDWDEIVIGADVTITGSIAIPETRSRPLIIRGEDRKTSVLKGTGTYDHIQQRNAFARSHSAITSLSLAPLTIRDLTSRDPDKFNFVGRGPLLAERVDIVDTRKAYTTDGIGGGRGTRVDDARIDTYDDSLKVYSPDMTFDNVTITMNRNGAPIQLGWGTERGSATIRNLTVIANSPTLYNQGIIARANKKAGVGPLESTLVIEGLKVIVPEGMARPKLFQFGTRSGLEVDDYKVTVTGLCSGAMPAYWNRAAVDAETEVLQGGAVEIVTPDCR</sequence>
<proteinExistence type="predicted"/>
<dbReference type="EMBL" id="CP016591">
    <property type="protein sequence ID" value="ANY19346.1"/>
    <property type="molecule type" value="Genomic_DNA"/>
</dbReference>
<organism evidence="2 3">
    <name type="scientific">Tsuneonella dongtanensis</name>
    <dbReference type="NCBI Taxonomy" id="692370"/>
    <lineage>
        <taxon>Bacteria</taxon>
        <taxon>Pseudomonadati</taxon>
        <taxon>Pseudomonadota</taxon>
        <taxon>Alphaproteobacteria</taxon>
        <taxon>Sphingomonadales</taxon>
        <taxon>Erythrobacteraceae</taxon>
        <taxon>Tsuneonella</taxon>
    </lineage>
</organism>
<name>A0A1B2AB27_9SPHN</name>
<evidence type="ECO:0000256" key="1">
    <source>
        <dbReference type="SAM" id="SignalP"/>
    </source>
</evidence>
<dbReference type="EC" id="3.2.1.11" evidence="2"/>
<dbReference type="InterPro" id="IPR012334">
    <property type="entry name" value="Pectin_lyas_fold"/>
</dbReference>
<dbReference type="AlphaFoldDB" id="A0A1B2AB27"/>
<dbReference type="RefSeq" id="WP_067676680.1">
    <property type="nucleotide sequence ID" value="NZ_CP016591.1"/>
</dbReference>
<feature type="chain" id="PRO_5008533970" evidence="1">
    <location>
        <begin position="18"/>
        <end position="320"/>
    </location>
</feature>
<dbReference type="STRING" id="692370.A6F68_00820"/>
<accession>A0A1B2AB27</accession>